<dbReference type="PANTHER" id="PTHR33747">
    <property type="entry name" value="UPF0225 PROTEIN SCO1677"/>
    <property type="match status" value="1"/>
</dbReference>
<keyword evidence="3" id="KW-1185">Reference proteome</keyword>
<gene>
    <name evidence="2" type="ORF">EDC62_2538</name>
</gene>
<dbReference type="Pfam" id="PF02810">
    <property type="entry name" value="SEC-C"/>
    <property type="match status" value="1"/>
</dbReference>
<dbReference type="PANTHER" id="PTHR33747:SF1">
    <property type="entry name" value="ADENYLATE CYCLASE-ASSOCIATED CAP C-TERMINAL DOMAIN-CONTAINING PROTEIN"/>
    <property type="match status" value="1"/>
</dbReference>
<dbReference type="OrthoDB" id="570299at2"/>
<protein>
    <recommendedName>
        <fullName evidence="4">Zinc chelation protein SecC</fullName>
    </recommendedName>
</protein>
<feature type="region of interest" description="Disordered" evidence="1">
    <location>
        <begin position="197"/>
        <end position="216"/>
    </location>
</feature>
<dbReference type="InterPro" id="IPR011978">
    <property type="entry name" value="YgfB-like"/>
</dbReference>
<organism evidence="2 3">
    <name type="scientific">Tibeticola sediminis</name>
    <dbReference type="NCBI Taxonomy" id="1917811"/>
    <lineage>
        <taxon>Bacteria</taxon>
        <taxon>Pseudomonadati</taxon>
        <taxon>Pseudomonadota</taxon>
        <taxon>Betaproteobacteria</taxon>
        <taxon>Burkholderiales</taxon>
        <taxon>Comamonadaceae</taxon>
        <taxon>Tibeticola</taxon>
    </lineage>
</organism>
<evidence type="ECO:0000313" key="2">
    <source>
        <dbReference type="EMBL" id="RPE62839.1"/>
    </source>
</evidence>
<comment type="caution">
    <text evidence="2">The sequence shown here is derived from an EMBL/GenBank/DDBJ whole genome shotgun (WGS) entry which is preliminary data.</text>
</comment>
<dbReference type="Pfam" id="PF03695">
    <property type="entry name" value="UPF0149"/>
    <property type="match status" value="1"/>
</dbReference>
<dbReference type="EMBL" id="RKQL01000008">
    <property type="protein sequence ID" value="RPE62839.1"/>
    <property type="molecule type" value="Genomic_DNA"/>
</dbReference>
<evidence type="ECO:0000256" key="1">
    <source>
        <dbReference type="SAM" id="MobiDB-lite"/>
    </source>
</evidence>
<evidence type="ECO:0008006" key="4">
    <source>
        <dbReference type="Google" id="ProtNLM"/>
    </source>
</evidence>
<sequence>MTADTTTPAPQGAEMQPEDYETLETILDELRTRNEDTPQWEFCEGFIAALACARTPVPTAEALRVLFGGGADGALAEGTFGVFADAAQAARFVELWERRLAQVKAALQAEVENLDDTQAYAPELLDMRGMVALLSEDDRRAFEQEVGGAELPSFAQVWAIGFLTAVESWPEDWALPRDREAADLIDDSLDAIHALTEDDRDPPTLSPFSEDGPPSISESRLDAYADAIWAVYDLHDVWASLGPRVETVRRALKPGRNDPCPCGSGKKYKKCCGQ</sequence>
<dbReference type="Gene3D" id="3.10.450.50">
    <property type="match status" value="1"/>
</dbReference>
<dbReference type="RefSeq" id="WP_124224173.1">
    <property type="nucleotide sequence ID" value="NZ_RKQL01000008.1"/>
</dbReference>
<dbReference type="SUPFAM" id="SSF103642">
    <property type="entry name" value="Sec-C motif"/>
    <property type="match status" value="1"/>
</dbReference>
<name>A0A3N4U7B9_9BURK</name>
<dbReference type="InterPro" id="IPR004027">
    <property type="entry name" value="SEC_C_motif"/>
</dbReference>
<evidence type="ECO:0000313" key="3">
    <source>
        <dbReference type="Proteomes" id="UP000272193"/>
    </source>
</evidence>
<proteinExistence type="predicted"/>
<accession>A0A3N4U7B9</accession>
<dbReference type="Proteomes" id="UP000272193">
    <property type="component" value="Unassembled WGS sequence"/>
</dbReference>
<reference evidence="2 3" key="1">
    <citation type="submission" date="2018-11" db="EMBL/GenBank/DDBJ databases">
        <title>Genomic Encyclopedia of Type Strains, Phase IV (KMG-IV): sequencing the most valuable type-strain genomes for metagenomic binning, comparative biology and taxonomic classification.</title>
        <authorList>
            <person name="Goeker M."/>
        </authorList>
    </citation>
    <scope>NUCLEOTIDE SEQUENCE [LARGE SCALE GENOMIC DNA]</scope>
    <source>
        <strain evidence="2 3">DSM 101684</strain>
    </source>
</reference>
<dbReference type="AlphaFoldDB" id="A0A3N4U7B9"/>